<feature type="transmembrane region" description="Helical" evidence="7">
    <location>
        <begin position="86"/>
        <end position="104"/>
    </location>
</feature>
<gene>
    <name evidence="9" type="ORF">CEJ86_21810</name>
</gene>
<dbReference type="PANTHER" id="PTHR30151:SF0">
    <property type="entry name" value="ABC TRANSPORTER PERMEASE PROTEIN MJ0413-RELATED"/>
    <property type="match status" value="1"/>
</dbReference>
<feature type="transmembrane region" description="Helical" evidence="7">
    <location>
        <begin position="209"/>
        <end position="230"/>
    </location>
</feature>
<dbReference type="Gene3D" id="1.10.3720.10">
    <property type="entry name" value="MetI-like"/>
    <property type="match status" value="1"/>
</dbReference>
<accession>A0A2J0YYM7</accession>
<dbReference type="PROSITE" id="PS50928">
    <property type="entry name" value="ABC_TM1"/>
    <property type="match status" value="1"/>
</dbReference>
<dbReference type="CDD" id="cd06261">
    <property type="entry name" value="TM_PBP2"/>
    <property type="match status" value="1"/>
</dbReference>
<feature type="transmembrane region" description="Helical" evidence="7">
    <location>
        <begin position="242"/>
        <end position="260"/>
    </location>
</feature>
<dbReference type="Proteomes" id="UP000231987">
    <property type="component" value="Unassembled WGS sequence"/>
</dbReference>
<keyword evidence="3" id="KW-1003">Cell membrane</keyword>
<evidence type="ECO:0000256" key="4">
    <source>
        <dbReference type="ARBA" id="ARBA00022692"/>
    </source>
</evidence>
<feature type="transmembrane region" description="Helical" evidence="7">
    <location>
        <begin position="116"/>
        <end position="139"/>
    </location>
</feature>
<evidence type="ECO:0000313" key="9">
    <source>
        <dbReference type="EMBL" id="PJR13385.1"/>
    </source>
</evidence>
<comment type="caution">
    <text evidence="9">The sequence shown here is derived from an EMBL/GenBank/DDBJ whole genome shotgun (WGS) entry which is preliminary data.</text>
</comment>
<evidence type="ECO:0000256" key="5">
    <source>
        <dbReference type="ARBA" id="ARBA00022989"/>
    </source>
</evidence>
<protein>
    <submittedName>
        <fullName evidence="9">Amino acid ABC transporter permease</fullName>
    </submittedName>
</protein>
<sequence>MSIIDTTARAKANEDQKSAAADKAWSMPDWGVTAISLIVLIGIWEAAAPFIDPLFGSYPSQIFSSFLVMMESGTLVKAFWQSIQPFFAGYLLAALIGIPAGLLLGRYRVAEAALGIYVTAGYATPLIALVPLLMVWFGLGFAVKMVIIFLLAFFPVCINTWVGVKAVPKTLIEVGTAFCAPQSRIMRQIVLPATLPYIMAGLRLAIGKAVIAMIIAEFLTAISGLGGIIINAANSFRTAEMFVPIICVMIFAVVLDRLVACLERKVAPWQSEIAGEHE</sequence>
<evidence type="ECO:0000256" key="1">
    <source>
        <dbReference type="ARBA" id="ARBA00004651"/>
    </source>
</evidence>
<dbReference type="SUPFAM" id="SSF161098">
    <property type="entry name" value="MetI-like"/>
    <property type="match status" value="1"/>
</dbReference>
<dbReference type="GO" id="GO:0055085">
    <property type="term" value="P:transmembrane transport"/>
    <property type="evidence" value="ECO:0007669"/>
    <property type="project" value="InterPro"/>
</dbReference>
<dbReference type="InterPro" id="IPR035906">
    <property type="entry name" value="MetI-like_sf"/>
</dbReference>
<feature type="domain" description="ABC transmembrane type-1" evidence="8">
    <location>
        <begin position="79"/>
        <end position="259"/>
    </location>
</feature>
<evidence type="ECO:0000256" key="6">
    <source>
        <dbReference type="ARBA" id="ARBA00023136"/>
    </source>
</evidence>
<keyword evidence="2 7" id="KW-0813">Transport</keyword>
<evidence type="ECO:0000256" key="3">
    <source>
        <dbReference type="ARBA" id="ARBA00022475"/>
    </source>
</evidence>
<reference evidence="9 10" key="1">
    <citation type="submission" date="2017-06" db="EMBL/GenBank/DDBJ databases">
        <title>Ensifer strains isolated from leguminous trees and herbs display diverse denitrification phenotypes with some acting as strong N2O sinks.</title>
        <authorList>
            <person name="Woliy K."/>
            <person name="Mania D."/>
            <person name="Bakken L.R."/>
            <person name="Frostegard A."/>
        </authorList>
    </citation>
    <scope>NUCLEOTIDE SEQUENCE [LARGE SCALE GENOMIC DNA]</scope>
    <source>
        <strain evidence="9 10">AC50a</strain>
    </source>
</reference>
<evidence type="ECO:0000313" key="10">
    <source>
        <dbReference type="Proteomes" id="UP000231987"/>
    </source>
</evidence>
<keyword evidence="6 7" id="KW-0472">Membrane</keyword>
<evidence type="ECO:0000256" key="2">
    <source>
        <dbReference type="ARBA" id="ARBA00022448"/>
    </source>
</evidence>
<dbReference type="EMBL" id="NJGD01000010">
    <property type="protein sequence ID" value="PJR13385.1"/>
    <property type="molecule type" value="Genomic_DNA"/>
</dbReference>
<dbReference type="Pfam" id="PF00528">
    <property type="entry name" value="BPD_transp_1"/>
    <property type="match status" value="1"/>
</dbReference>
<dbReference type="InterPro" id="IPR000515">
    <property type="entry name" value="MetI-like"/>
</dbReference>
<evidence type="ECO:0000256" key="7">
    <source>
        <dbReference type="RuleBase" id="RU363032"/>
    </source>
</evidence>
<dbReference type="GO" id="GO:0005886">
    <property type="term" value="C:plasma membrane"/>
    <property type="evidence" value="ECO:0007669"/>
    <property type="project" value="UniProtKB-SubCell"/>
</dbReference>
<dbReference type="PANTHER" id="PTHR30151">
    <property type="entry name" value="ALKANE SULFONATE ABC TRANSPORTER-RELATED, MEMBRANE SUBUNIT"/>
    <property type="match status" value="1"/>
</dbReference>
<dbReference type="AlphaFoldDB" id="A0A2J0YYM7"/>
<comment type="subcellular location">
    <subcellularLocation>
        <location evidence="1 7">Cell membrane</location>
        <topology evidence="1 7">Multi-pass membrane protein</topology>
    </subcellularLocation>
</comment>
<feature type="transmembrane region" description="Helical" evidence="7">
    <location>
        <begin position="145"/>
        <end position="164"/>
    </location>
</feature>
<evidence type="ECO:0000259" key="8">
    <source>
        <dbReference type="PROSITE" id="PS50928"/>
    </source>
</evidence>
<keyword evidence="4 7" id="KW-0812">Transmembrane</keyword>
<feature type="transmembrane region" description="Helical" evidence="7">
    <location>
        <begin position="30"/>
        <end position="50"/>
    </location>
</feature>
<organism evidence="9 10">
    <name type="scientific">Rhizobium meliloti</name>
    <name type="common">Ensifer meliloti</name>
    <name type="synonym">Sinorhizobium meliloti</name>
    <dbReference type="NCBI Taxonomy" id="382"/>
    <lineage>
        <taxon>Bacteria</taxon>
        <taxon>Pseudomonadati</taxon>
        <taxon>Pseudomonadota</taxon>
        <taxon>Alphaproteobacteria</taxon>
        <taxon>Hyphomicrobiales</taxon>
        <taxon>Rhizobiaceae</taxon>
        <taxon>Sinorhizobium/Ensifer group</taxon>
        <taxon>Sinorhizobium</taxon>
    </lineage>
</organism>
<comment type="similarity">
    <text evidence="7">Belongs to the binding-protein-dependent transport system permease family.</text>
</comment>
<keyword evidence="5 7" id="KW-1133">Transmembrane helix</keyword>
<name>A0A2J0YYM7_RHIML</name>
<proteinExistence type="inferred from homology"/>
<dbReference type="RefSeq" id="WP_100673362.1">
    <property type="nucleotide sequence ID" value="NZ_NJGD01000010.1"/>
</dbReference>